<evidence type="ECO:0000256" key="3">
    <source>
        <dbReference type="PROSITE-ProRule" id="PRU01091"/>
    </source>
</evidence>
<dbReference type="SMART" id="SM00862">
    <property type="entry name" value="Trans_reg_C"/>
    <property type="match status" value="1"/>
</dbReference>
<dbReference type="PANTHER" id="PTHR47691">
    <property type="entry name" value="REGULATOR-RELATED"/>
    <property type="match status" value="1"/>
</dbReference>
<gene>
    <name evidence="5" type="ORF">ACFSJ0_24020</name>
</gene>
<dbReference type="RefSeq" id="WP_378622389.1">
    <property type="nucleotide sequence ID" value="NZ_JBHUCM010000019.1"/>
</dbReference>
<sequence length="936" mass="100310">MRFEILGPARVLDEDGEPVVLGGPRVRGLLTLLALDAGRVVGAERLAAALYGPEPPEGVANALQAQVSRLRRALGRDQVEFHPAGYRLAADPQDVDAHRFERLAGAGRQALDAGDPRRAAPLLGEALALWRGPPLADAPHAEAAAAGLEELRLAAVEDRVQADLELGAHRELVAELRRLTAAHPLRERMRAQLMRALYGSGRQAEALTAYDDARRILDEELGVEPGAELAAAQLAVLRADPSLAATAAPVSRQGLRAQLTSFVGRAEELRQVGAQLTAARLVTLIGPGGAGKTRLVLEAAEQATGDVCFVQLAPVTSPADVPKAVLAALGIRDTRLSGHDRPPAVDPVSHLLAALADRGLLLVLDNCEHLIAAVAELADLLLASCPALRVLATSREALGITGESILPVAPLRLPPPDAANPFDYPAVRLFADRAAAVRQPVDETNLAQVAGICRALDGLPLAIELAAARLRTMSVGDVAARLDDRFRLLARGSRTALPRHQTLRAVVAWSWDLLDEREQRMARRLTVFVGGATPASAERVCGLPEEVLFSLAEKSLVEVVDGRYRMLETIRAFCAEQLAESGETEAMREAHAAHYLALAVEADGHLRTAEQLEWLSRLDEESGNLAATIRWSAETGRTALGLRILAYSACYWWMRGHRGTSADLAHGLLAGMGQTPPAGLQEEYALCVLVAAWGRQPGDDLRARLKTLHRLLPAEYLSTRLEFLTMMLPMFTGPPDDYEGVRKLMAQYAGALPPWSQALTHCGVAFMLQIMGRGGDARAEFERSLAEFRAVGERWGTTLALSGLAELAYEQGDYAVSRALADQGLRTSQELGSVADMAECLCLSADSVARLGDLDEARAGYLRAAEMARRIGSGDTLAKAHVGLGELAVLRGDLGEARALMEQALAECSGDWYSSEEVRARIQTGLTGLAEIVSER</sequence>
<organism evidence="5 6">
    <name type="scientific">Nonomuraea guangzhouensis</name>
    <dbReference type="NCBI Taxonomy" id="1291555"/>
    <lineage>
        <taxon>Bacteria</taxon>
        <taxon>Bacillati</taxon>
        <taxon>Actinomycetota</taxon>
        <taxon>Actinomycetes</taxon>
        <taxon>Streptosporangiales</taxon>
        <taxon>Streptosporangiaceae</taxon>
        <taxon>Nonomuraea</taxon>
    </lineage>
</organism>
<evidence type="ECO:0000259" key="4">
    <source>
        <dbReference type="PROSITE" id="PS51755"/>
    </source>
</evidence>
<dbReference type="SUPFAM" id="SSF48452">
    <property type="entry name" value="TPR-like"/>
    <property type="match status" value="2"/>
</dbReference>
<comment type="caution">
    <text evidence="5">The sequence shown here is derived from an EMBL/GenBank/DDBJ whole genome shotgun (WGS) entry which is preliminary data.</text>
</comment>
<dbReference type="InterPro" id="IPR011990">
    <property type="entry name" value="TPR-like_helical_dom_sf"/>
</dbReference>
<dbReference type="PRINTS" id="PR00364">
    <property type="entry name" value="DISEASERSIST"/>
</dbReference>
<keyword evidence="6" id="KW-1185">Reference proteome</keyword>
<keyword evidence="2 3" id="KW-0238">DNA-binding</keyword>
<dbReference type="InterPro" id="IPR027417">
    <property type="entry name" value="P-loop_NTPase"/>
</dbReference>
<evidence type="ECO:0000313" key="5">
    <source>
        <dbReference type="EMBL" id="MFD1540142.1"/>
    </source>
</evidence>
<dbReference type="Gene3D" id="1.10.10.10">
    <property type="entry name" value="Winged helix-like DNA-binding domain superfamily/Winged helix DNA-binding domain"/>
    <property type="match status" value="1"/>
</dbReference>
<dbReference type="Pfam" id="PF03704">
    <property type="entry name" value="BTAD"/>
    <property type="match status" value="1"/>
</dbReference>
<dbReference type="InterPro" id="IPR005158">
    <property type="entry name" value="BTAD"/>
</dbReference>
<protein>
    <submittedName>
        <fullName evidence="5">BTAD domain-containing putative transcriptional regulator</fullName>
    </submittedName>
</protein>
<dbReference type="Pfam" id="PF13424">
    <property type="entry name" value="TPR_12"/>
    <property type="match status" value="1"/>
</dbReference>
<dbReference type="EMBL" id="JBHUCM010000019">
    <property type="protein sequence ID" value="MFD1540142.1"/>
    <property type="molecule type" value="Genomic_DNA"/>
</dbReference>
<dbReference type="PANTHER" id="PTHR47691:SF3">
    <property type="entry name" value="HTH-TYPE TRANSCRIPTIONAL REGULATOR RV0890C-RELATED"/>
    <property type="match status" value="1"/>
</dbReference>
<dbReference type="SUPFAM" id="SSF52540">
    <property type="entry name" value="P-loop containing nucleoside triphosphate hydrolases"/>
    <property type="match status" value="1"/>
</dbReference>
<accession>A0ABW4GFK6</accession>
<dbReference type="Gene3D" id="1.25.40.10">
    <property type="entry name" value="Tetratricopeptide repeat domain"/>
    <property type="match status" value="2"/>
</dbReference>
<dbReference type="InterPro" id="IPR001867">
    <property type="entry name" value="OmpR/PhoB-type_DNA-bd"/>
</dbReference>
<dbReference type="Pfam" id="PF13401">
    <property type="entry name" value="AAA_22"/>
    <property type="match status" value="1"/>
</dbReference>
<evidence type="ECO:0000256" key="1">
    <source>
        <dbReference type="ARBA" id="ARBA00005820"/>
    </source>
</evidence>
<comment type="similarity">
    <text evidence="1">Belongs to the AfsR/DnrI/RedD regulatory family.</text>
</comment>
<feature type="domain" description="OmpR/PhoB-type" evidence="4">
    <location>
        <begin position="1"/>
        <end position="90"/>
    </location>
</feature>
<dbReference type="CDD" id="cd15831">
    <property type="entry name" value="BTAD"/>
    <property type="match status" value="1"/>
</dbReference>
<dbReference type="Proteomes" id="UP001597097">
    <property type="component" value="Unassembled WGS sequence"/>
</dbReference>
<reference evidence="6" key="1">
    <citation type="journal article" date="2019" name="Int. J. Syst. Evol. Microbiol.">
        <title>The Global Catalogue of Microorganisms (GCM) 10K type strain sequencing project: providing services to taxonomists for standard genome sequencing and annotation.</title>
        <authorList>
            <consortium name="The Broad Institute Genomics Platform"/>
            <consortium name="The Broad Institute Genome Sequencing Center for Infectious Disease"/>
            <person name="Wu L."/>
            <person name="Ma J."/>
        </authorList>
    </citation>
    <scope>NUCLEOTIDE SEQUENCE [LARGE SCALE GENOMIC DNA]</scope>
    <source>
        <strain evidence="6">CGMCC 1.15399</strain>
    </source>
</reference>
<evidence type="ECO:0000313" key="6">
    <source>
        <dbReference type="Proteomes" id="UP001597097"/>
    </source>
</evidence>
<dbReference type="InterPro" id="IPR036388">
    <property type="entry name" value="WH-like_DNA-bd_sf"/>
</dbReference>
<dbReference type="InterPro" id="IPR016032">
    <property type="entry name" value="Sig_transdc_resp-reg_C-effctor"/>
</dbReference>
<dbReference type="Pfam" id="PF00486">
    <property type="entry name" value="Trans_reg_C"/>
    <property type="match status" value="1"/>
</dbReference>
<dbReference type="InterPro" id="IPR049945">
    <property type="entry name" value="AAA_22"/>
</dbReference>
<dbReference type="SMART" id="SM01043">
    <property type="entry name" value="BTAD"/>
    <property type="match status" value="1"/>
</dbReference>
<dbReference type="PROSITE" id="PS51755">
    <property type="entry name" value="OMPR_PHOB"/>
    <property type="match status" value="1"/>
</dbReference>
<dbReference type="SUPFAM" id="SSF46894">
    <property type="entry name" value="C-terminal effector domain of the bipartite response regulators"/>
    <property type="match status" value="1"/>
</dbReference>
<feature type="DNA-binding region" description="OmpR/PhoB-type" evidence="3">
    <location>
        <begin position="1"/>
        <end position="90"/>
    </location>
</feature>
<name>A0ABW4GFK6_9ACTN</name>
<proteinExistence type="inferred from homology"/>
<evidence type="ECO:0000256" key="2">
    <source>
        <dbReference type="ARBA" id="ARBA00023125"/>
    </source>
</evidence>